<dbReference type="InterPro" id="IPR003439">
    <property type="entry name" value="ABC_transporter-like_ATP-bd"/>
</dbReference>
<dbReference type="CDD" id="cd03216">
    <property type="entry name" value="ABC_Carb_Monos_I"/>
    <property type="match status" value="1"/>
</dbReference>
<dbReference type="InterPro" id="IPR003593">
    <property type="entry name" value="AAA+_ATPase"/>
</dbReference>
<evidence type="ECO:0000256" key="1">
    <source>
        <dbReference type="ARBA" id="ARBA00022741"/>
    </source>
</evidence>
<feature type="domain" description="ABC transporter" evidence="3">
    <location>
        <begin position="5"/>
        <end position="240"/>
    </location>
</feature>
<dbReference type="SUPFAM" id="SSF52540">
    <property type="entry name" value="P-loop containing nucleoside triphosphate hydrolases"/>
    <property type="match status" value="2"/>
</dbReference>
<dbReference type="GO" id="GO:0005524">
    <property type="term" value="F:ATP binding"/>
    <property type="evidence" value="ECO:0007669"/>
    <property type="project" value="UniProtKB-KW"/>
</dbReference>
<dbReference type="InterPro" id="IPR050107">
    <property type="entry name" value="ABC_carbohydrate_import_ATPase"/>
</dbReference>
<dbReference type="CDD" id="cd03215">
    <property type="entry name" value="ABC_Carb_Monos_II"/>
    <property type="match status" value="1"/>
</dbReference>
<evidence type="ECO:0000259" key="3">
    <source>
        <dbReference type="PROSITE" id="PS50893"/>
    </source>
</evidence>
<dbReference type="Gene3D" id="3.40.50.300">
    <property type="entry name" value="P-loop containing nucleotide triphosphate hydrolases"/>
    <property type="match status" value="2"/>
</dbReference>
<dbReference type="OrthoDB" id="9771863at2"/>
<sequence>MEPFIEMRGIHKVYPDGTVALRGVDFRLYRGEIVGLLGENGAGKTTLMKILSGLLPPTQGEIRLEGRSVRFRNPSDALRAGIGMVHQIFTLVPPYTALENILLGQEGSALWLRKEQARPRVERLLEEVGLSIPLDVPVELLPIGVQQRVEILKVLYRGTRVLILDEPTSALTPLEVDELFKFMRRLKEDGRSIVFITHKLREVLEICDRIVVLRNGLVTGEVQADKATPELLAERMVGHAVVPRVSRSPRPPGEPILVVRDLEVMGDLGVPAVRGVSFEVRAGEIFGIAGVEGNGQSELAQALGGLRPIRRGEILLDGKPLPPLAPIEAYRQGISHIPEDRLRFGLALHFDVAENSILSRQWEALFLRGWGRLDWPRILAFAAELVQRFQVLTPGVRATARHLSGGNQQKLVVGRELSKEPRLILAVHPTRGLDVASTAYIRELLIRMRDQGKAVLLISADLDEILELSDRIAVMYEGKFLGVGPAEAFSRTEIGMLMGGILPQEQR</sequence>
<name>A0A212QN04_9CHLR</name>
<reference evidence="5" key="1">
    <citation type="submission" date="2017-06" db="EMBL/GenBank/DDBJ databases">
        <authorList>
            <person name="Varghese N."/>
            <person name="Submissions S."/>
        </authorList>
    </citation>
    <scope>NUCLEOTIDE SEQUENCE [LARGE SCALE GENOMIC DNA]</scope>
    <source>
        <strain evidence="5">JAD2</strain>
    </source>
</reference>
<dbReference type="InterPro" id="IPR027417">
    <property type="entry name" value="P-loop_NTPase"/>
</dbReference>
<keyword evidence="2 4" id="KW-0067">ATP-binding</keyword>
<dbReference type="EMBL" id="FYEK01000012">
    <property type="protein sequence ID" value="SNB60618.1"/>
    <property type="molecule type" value="Genomic_DNA"/>
</dbReference>
<organism evidence="4 5">
    <name type="scientific">Thermoflexus hugenholtzii JAD2</name>
    <dbReference type="NCBI Taxonomy" id="877466"/>
    <lineage>
        <taxon>Bacteria</taxon>
        <taxon>Bacillati</taxon>
        <taxon>Chloroflexota</taxon>
        <taxon>Thermoflexia</taxon>
        <taxon>Thermoflexales</taxon>
        <taxon>Thermoflexaceae</taxon>
        <taxon>Thermoflexus</taxon>
    </lineage>
</organism>
<protein>
    <submittedName>
        <fullName evidence="4">Nucleoside ABC transporter ATP-binding protein</fullName>
    </submittedName>
</protein>
<feature type="domain" description="ABC transporter" evidence="3">
    <location>
        <begin position="257"/>
        <end position="502"/>
    </location>
</feature>
<dbReference type="PANTHER" id="PTHR43790:SF4">
    <property type="entry name" value="GUANOSINE IMPORT ATP-BINDING PROTEIN NUPO"/>
    <property type="match status" value="1"/>
</dbReference>
<keyword evidence="5" id="KW-1185">Reference proteome</keyword>
<dbReference type="PANTHER" id="PTHR43790">
    <property type="entry name" value="CARBOHYDRATE TRANSPORT ATP-BINDING PROTEIN MG119-RELATED"/>
    <property type="match status" value="1"/>
</dbReference>
<dbReference type="Pfam" id="PF00005">
    <property type="entry name" value="ABC_tran"/>
    <property type="match status" value="2"/>
</dbReference>
<dbReference type="AlphaFoldDB" id="A0A212QN04"/>
<dbReference type="SMART" id="SM00382">
    <property type="entry name" value="AAA"/>
    <property type="match status" value="2"/>
</dbReference>
<proteinExistence type="predicted"/>
<dbReference type="GO" id="GO:0016887">
    <property type="term" value="F:ATP hydrolysis activity"/>
    <property type="evidence" value="ECO:0007669"/>
    <property type="project" value="InterPro"/>
</dbReference>
<dbReference type="PROSITE" id="PS00211">
    <property type="entry name" value="ABC_TRANSPORTER_1"/>
    <property type="match status" value="1"/>
</dbReference>
<evidence type="ECO:0000313" key="5">
    <source>
        <dbReference type="Proteomes" id="UP000197025"/>
    </source>
</evidence>
<dbReference type="PROSITE" id="PS50893">
    <property type="entry name" value="ABC_TRANSPORTER_2"/>
    <property type="match status" value="2"/>
</dbReference>
<evidence type="ECO:0000256" key="2">
    <source>
        <dbReference type="ARBA" id="ARBA00022840"/>
    </source>
</evidence>
<evidence type="ECO:0000313" key="4">
    <source>
        <dbReference type="EMBL" id="SNB60618.1"/>
    </source>
</evidence>
<keyword evidence="1" id="KW-0547">Nucleotide-binding</keyword>
<gene>
    <name evidence="4" type="ORF">SAMN02746019_00025560</name>
</gene>
<accession>A0A212QN04</accession>
<dbReference type="InParanoid" id="A0A212QN04"/>
<dbReference type="InterPro" id="IPR017871">
    <property type="entry name" value="ABC_transporter-like_CS"/>
</dbReference>
<dbReference type="Proteomes" id="UP000197025">
    <property type="component" value="Unassembled WGS sequence"/>
</dbReference>